<evidence type="ECO:0000313" key="8">
    <source>
        <dbReference type="EMBL" id="KLO07384.1"/>
    </source>
</evidence>
<evidence type="ECO:0000313" key="9">
    <source>
        <dbReference type="Proteomes" id="UP000053477"/>
    </source>
</evidence>
<dbReference type="Gene3D" id="3.30.70.330">
    <property type="match status" value="2"/>
</dbReference>
<feature type="region of interest" description="Disordered" evidence="5">
    <location>
        <begin position="581"/>
        <end position="653"/>
    </location>
</feature>
<evidence type="ECO:0000259" key="7">
    <source>
        <dbReference type="PROSITE" id="PS50174"/>
    </source>
</evidence>
<reference evidence="8 9" key="1">
    <citation type="submission" date="2015-04" db="EMBL/GenBank/DDBJ databases">
        <title>Complete genome sequence of Schizopora paradoxa KUC8140, a cosmopolitan wood degrader in East Asia.</title>
        <authorList>
            <consortium name="DOE Joint Genome Institute"/>
            <person name="Min B."/>
            <person name="Park H."/>
            <person name="Jang Y."/>
            <person name="Kim J.-J."/>
            <person name="Kim K.H."/>
            <person name="Pangilinan J."/>
            <person name="Lipzen A."/>
            <person name="Riley R."/>
            <person name="Grigoriev I.V."/>
            <person name="Spatafora J.W."/>
            <person name="Choi I.-G."/>
        </authorList>
    </citation>
    <scope>NUCLEOTIDE SEQUENCE [LARGE SCALE GENOMIC DNA]</scope>
    <source>
        <strain evidence="8 9">KUC8140</strain>
    </source>
</reference>
<feature type="compositionally biased region" description="Low complexity" evidence="5">
    <location>
        <begin position="59"/>
        <end position="71"/>
    </location>
</feature>
<feature type="compositionally biased region" description="Basic and acidic residues" evidence="5">
    <location>
        <begin position="72"/>
        <end position="84"/>
    </location>
</feature>
<keyword evidence="2" id="KW-0694">RNA-binding</keyword>
<sequence>MSYGREWDKGKDWNDEDYYGSTRGRAEDDDYGNYGEGKRRKYNNGGYEDSSWSQFNHNGRGQAGYDAQDAGGRFDNDPNYERQHRQGGGFVNRKKHVSSEPSPHVIFLGLDSDFTEADLFSFLKGQGCSPDTATIIRERNTGTCTTSNSHFICASKGFGFAQFNSTDEARRFVDPNFPFVTVPPPASHGASAAATFRAAMDAGLQHNGRRVKIDYSQSANLPDKGRKGPFASNDGTRDIGNTQAPVLLLRGLDPLSGTAAIAQAMKGSSGSNDGAKGMKRVILIKDKFTMASWGFAFVEFIDIRSASAVLAATMSSSLHPNGFRVSDKPVAASFAHPYSFQPLNDGVPDESCLHSSLSLGGIEDTWVKYWDENSTVGVMEFKVDEPVEAQVDTGKGKKEKRKTKNVTTEQVEASILPSSSKPVTLSFGKTLAPTTNNNGNGKPPGQLAQLGFSLNEDDGTDDEKQENEAGTSSNDPKLGKGAQTVAPMIASKKVVNNITKWNQVKDVKDVTTGSDETAVAISNSALKKEPEFVFSDTQAKTCLLCSRQFKSLDQLQRHNKESDLHKKNYRDASLREIAREKASALRQRETSEQQGNKYRDRASERRSLYNQPDVPVVDQPASNVTNKRHAEGPSPPPLAPTPPVAPAKDDSNIGNKLLKMMGWKEGSGLGLEGEGRVDPIEASIYASGVGLGASKGKEVSKYVDGFSGYVSMAKDSVRDIVKDARERYGS</sequence>
<dbReference type="PROSITE" id="PS50174">
    <property type="entry name" value="G_PATCH"/>
    <property type="match status" value="1"/>
</dbReference>
<dbReference type="InterPro" id="IPR013087">
    <property type="entry name" value="Znf_C2H2_type"/>
</dbReference>
<evidence type="ECO:0000256" key="2">
    <source>
        <dbReference type="ARBA" id="ARBA00022884"/>
    </source>
</evidence>
<feature type="compositionally biased region" description="Acidic residues" evidence="5">
    <location>
        <begin position="455"/>
        <end position="465"/>
    </location>
</feature>
<dbReference type="FunCoup" id="A0A0H2R690">
    <property type="interactions" value="684"/>
</dbReference>
<dbReference type="Pfam" id="PF01585">
    <property type="entry name" value="G-patch"/>
    <property type="match status" value="1"/>
</dbReference>
<feature type="compositionally biased region" description="Pro residues" evidence="5">
    <location>
        <begin position="633"/>
        <end position="645"/>
    </location>
</feature>
<evidence type="ECO:0000256" key="5">
    <source>
        <dbReference type="SAM" id="MobiDB-lite"/>
    </source>
</evidence>
<evidence type="ECO:0000256" key="4">
    <source>
        <dbReference type="PROSITE-ProRule" id="PRU00042"/>
    </source>
</evidence>
<dbReference type="SMART" id="SM00443">
    <property type="entry name" value="G_patch"/>
    <property type="match status" value="1"/>
</dbReference>
<dbReference type="Proteomes" id="UP000053477">
    <property type="component" value="Unassembled WGS sequence"/>
</dbReference>
<name>A0A0H2R690_9AGAM</name>
<feature type="compositionally biased region" description="Basic and acidic residues" evidence="5">
    <location>
        <begin position="1"/>
        <end position="13"/>
    </location>
</feature>
<feature type="compositionally biased region" description="Basic and acidic residues" evidence="5">
    <location>
        <begin position="581"/>
        <end position="607"/>
    </location>
</feature>
<dbReference type="PANTHER" id="PTHR13948:SF3">
    <property type="entry name" value="FI21118P1"/>
    <property type="match status" value="1"/>
</dbReference>
<keyword evidence="3" id="KW-0539">Nucleus</keyword>
<evidence type="ECO:0008006" key="10">
    <source>
        <dbReference type="Google" id="ProtNLM"/>
    </source>
</evidence>
<protein>
    <recommendedName>
        <fullName evidence="10">G-patch domain-containing protein</fullName>
    </recommendedName>
</protein>
<dbReference type="SUPFAM" id="SSF54928">
    <property type="entry name" value="RNA-binding domain, RBD"/>
    <property type="match status" value="2"/>
</dbReference>
<keyword evidence="4" id="KW-0863">Zinc-finger</keyword>
<dbReference type="OrthoDB" id="29523at2759"/>
<dbReference type="PANTHER" id="PTHR13948">
    <property type="entry name" value="RNA-BINDING PROTEIN"/>
    <property type="match status" value="1"/>
</dbReference>
<keyword evidence="4" id="KW-0479">Metal-binding</keyword>
<dbReference type="EMBL" id="KQ086142">
    <property type="protein sequence ID" value="KLO07384.1"/>
    <property type="molecule type" value="Genomic_DNA"/>
</dbReference>
<dbReference type="GO" id="GO:0003723">
    <property type="term" value="F:RNA binding"/>
    <property type="evidence" value="ECO:0007669"/>
    <property type="project" value="UniProtKB-KW"/>
</dbReference>
<dbReference type="InParanoid" id="A0A0H2R690"/>
<feature type="region of interest" description="Disordered" evidence="5">
    <location>
        <begin position="1"/>
        <end position="86"/>
    </location>
</feature>
<dbReference type="InterPro" id="IPR000467">
    <property type="entry name" value="G_patch_dom"/>
</dbReference>
<evidence type="ECO:0000259" key="6">
    <source>
        <dbReference type="PROSITE" id="PS50157"/>
    </source>
</evidence>
<dbReference type="GO" id="GO:0005634">
    <property type="term" value="C:nucleus"/>
    <property type="evidence" value="ECO:0007669"/>
    <property type="project" value="UniProtKB-SubCell"/>
</dbReference>
<dbReference type="AlphaFoldDB" id="A0A0H2R690"/>
<organism evidence="8 9">
    <name type="scientific">Schizopora paradoxa</name>
    <dbReference type="NCBI Taxonomy" id="27342"/>
    <lineage>
        <taxon>Eukaryota</taxon>
        <taxon>Fungi</taxon>
        <taxon>Dikarya</taxon>
        <taxon>Basidiomycota</taxon>
        <taxon>Agaricomycotina</taxon>
        <taxon>Agaricomycetes</taxon>
        <taxon>Hymenochaetales</taxon>
        <taxon>Schizoporaceae</taxon>
        <taxon>Schizopora</taxon>
    </lineage>
</organism>
<proteinExistence type="predicted"/>
<keyword evidence="4" id="KW-0862">Zinc</keyword>
<feature type="domain" description="G-patch" evidence="7">
    <location>
        <begin position="650"/>
        <end position="696"/>
    </location>
</feature>
<dbReference type="GO" id="GO:0000398">
    <property type="term" value="P:mRNA splicing, via spliceosome"/>
    <property type="evidence" value="ECO:0007669"/>
    <property type="project" value="TreeGrafter"/>
</dbReference>
<accession>A0A0H2R690</accession>
<dbReference type="GO" id="GO:0008270">
    <property type="term" value="F:zinc ion binding"/>
    <property type="evidence" value="ECO:0007669"/>
    <property type="project" value="UniProtKB-KW"/>
</dbReference>
<dbReference type="PROSITE" id="PS50157">
    <property type="entry name" value="ZINC_FINGER_C2H2_2"/>
    <property type="match status" value="1"/>
</dbReference>
<evidence type="ECO:0000256" key="3">
    <source>
        <dbReference type="ARBA" id="ARBA00023242"/>
    </source>
</evidence>
<dbReference type="STRING" id="27342.A0A0H2R690"/>
<gene>
    <name evidence="8" type="ORF">SCHPADRAFT_932471</name>
</gene>
<feature type="region of interest" description="Disordered" evidence="5">
    <location>
        <begin position="389"/>
        <end position="481"/>
    </location>
</feature>
<feature type="domain" description="C2H2-type" evidence="6">
    <location>
        <begin position="540"/>
        <end position="570"/>
    </location>
</feature>
<comment type="subcellular location">
    <subcellularLocation>
        <location evidence="1">Nucleus</location>
    </subcellularLocation>
</comment>
<feature type="compositionally biased region" description="Low complexity" evidence="5">
    <location>
        <begin position="433"/>
        <end position="445"/>
    </location>
</feature>
<keyword evidence="9" id="KW-1185">Reference proteome</keyword>
<dbReference type="InterPro" id="IPR012677">
    <property type="entry name" value="Nucleotide-bd_a/b_plait_sf"/>
</dbReference>
<dbReference type="InterPro" id="IPR035979">
    <property type="entry name" value="RBD_domain_sf"/>
</dbReference>
<evidence type="ECO:0000256" key="1">
    <source>
        <dbReference type="ARBA" id="ARBA00004123"/>
    </source>
</evidence>